<evidence type="ECO:0000313" key="2">
    <source>
        <dbReference type="EMBL" id="KYD04328.1"/>
    </source>
</evidence>
<accession>A0A150KWA5</accession>
<name>A0A150KWA5_9BACI</name>
<proteinExistence type="predicted"/>
<dbReference type="STRING" id="46224.B4102_3290"/>
<gene>
    <name evidence="2" type="ORF">B4102_3290</name>
</gene>
<dbReference type="RefSeq" id="WP_084347680.1">
    <property type="nucleotide sequence ID" value="NZ_LQYN01000061.1"/>
</dbReference>
<evidence type="ECO:0000259" key="1">
    <source>
        <dbReference type="Pfam" id="PF22790"/>
    </source>
</evidence>
<comment type="caution">
    <text evidence="2">The sequence shown here is derived from an EMBL/GenBank/DDBJ whole genome shotgun (WGS) entry which is preliminary data.</text>
</comment>
<feature type="domain" description="YkoP-like" evidence="1">
    <location>
        <begin position="6"/>
        <end position="185"/>
    </location>
</feature>
<dbReference type="InterPro" id="IPR054467">
    <property type="entry name" value="YkoP-like_dom"/>
</dbReference>
<dbReference type="OrthoDB" id="1951946at2"/>
<dbReference type="Proteomes" id="UP000075666">
    <property type="component" value="Unassembled WGS sequence"/>
</dbReference>
<organism evidence="2 3">
    <name type="scientific">Heyndrickxia sporothermodurans</name>
    <dbReference type="NCBI Taxonomy" id="46224"/>
    <lineage>
        <taxon>Bacteria</taxon>
        <taxon>Bacillati</taxon>
        <taxon>Bacillota</taxon>
        <taxon>Bacilli</taxon>
        <taxon>Bacillales</taxon>
        <taxon>Bacillaceae</taxon>
        <taxon>Heyndrickxia</taxon>
    </lineage>
</organism>
<keyword evidence="3" id="KW-1185">Reference proteome</keyword>
<dbReference type="PATRIC" id="fig|46224.3.peg.3376"/>
<dbReference type="Pfam" id="PF22790">
    <property type="entry name" value="YkoP"/>
    <property type="match status" value="1"/>
</dbReference>
<protein>
    <recommendedName>
        <fullName evidence="1">YkoP-like domain-containing protein</fullName>
    </recommendedName>
</protein>
<dbReference type="AlphaFoldDB" id="A0A150KWA5"/>
<dbReference type="EMBL" id="LQYN01000061">
    <property type="protein sequence ID" value="KYD04328.1"/>
    <property type="molecule type" value="Genomic_DNA"/>
</dbReference>
<sequence length="188" mass="22344">MFIRFSIISLWTFIDPLYHLIRRLKYIGSIQNKKAIFRVKLTKYRGKTFLLADGTEIKRNDCLLKIHLHNVRVLKEVMSISHSVQRTRMIYKMVEQSMPILAKFIDSHQKKDDIKGVIGITMLNKGVKKLGFELMYPENRYYIHFKRITQMPIFLISHSTLSMKKIKNQRPTYLVMSKEKLFEKYLGA</sequence>
<reference evidence="2 3" key="1">
    <citation type="submission" date="2016-01" db="EMBL/GenBank/DDBJ databases">
        <title>Genome Sequences of Twelve Sporeforming Bacillus Species Isolated from Foods.</title>
        <authorList>
            <person name="Berendsen E.M."/>
            <person name="Wells-Bennik M.H."/>
            <person name="Krawcyk A.O."/>
            <person name="De Jong A."/>
            <person name="Holsappel S."/>
            <person name="Eijlander R.T."/>
            <person name="Kuipers O.P."/>
        </authorList>
    </citation>
    <scope>NUCLEOTIDE SEQUENCE [LARGE SCALE GENOMIC DNA]</scope>
    <source>
        <strain evidence="2 3">B4102</strain>
    </source>
</reference>
<evidence type="ECO:0000313" key="3">
    <source>
        <dbReference type="Proteomes" id="UP000075666"/>
    </source>
</evidence>